<organism evidence="1 2">
    <name type="scientific">Tumebacillus flagellatus</name>
    <dbReference type="NCBI Taxonomy" id="1157490"/>
    <lineage>
        <taxon>Bacteria</taxon>
        <taxon>Bacillati</taxon>
        <taxon>Bacillota</taxon>
        <taxon>Bacilli</taxon>
        <taxon>Bacillales</taxon>
        <taxon>Alicyclobacillaceae</taxon>
        <taxon>Tumebacillus</taxon>
    </lineage>
</organism>
<name>A0A074MCW1_9BACL</name>
<dbReference type="STRING" id="1157490.EL26_08690"/>
<gene>
    <name evidence="1" type="ORF">EL26_08690</name>
</gene>
<dbReference type="OrthoDB" id="2371262at2"/>
<keyword evidence="2" id="KW-1185">Reference proteome</keyword>
<evidence type="ECO:0000313" key="1">
    <source>
        <dbReference type="EMBL" id="KEO83717.1"/>
    </source>
</evidence>
<accession>A0A074MCW1</accession>
<dbReference type="eggNOG" id="ENOG502Z812">
    <property type="taxonomic scope" value="Bacteria"/>
</dbReference>
<proteinExistence type="predicted"/>
<comment type="caution">
    <text evidence="1">The sequence shown here is derived from an EMBL/GenBank/DDBJ whole genome shotgun (WGS) entry which is preliminary data.</text>
</comment>
<dbReference type="Pfam" id="PF10776">
    <property type="entry name" value="DUF2600"/>
    <property type="match status" value="1"/>
</dbReference>
<reference evidence="1 2" key="1">
    <citation type="journal article" date="2013" name="Int. J. Syst. Evol. Microbiol.">
        <title>Tumebacillus flagellatus sp. nov., an alpha-amylase/pullulanase-producing bacterium isolated from cassava wastewater.</title>
        <authorList>
            <person name="Wang Q."/>
            <person name="Xie N."/>
            <person name="Qin Y."/>
            <person name="Shen N."/>
            <person name="Zhu J."/>
            <person name="Mi H."/>
            <person name="Huang R."/>
        </authorList>
    </citation>
    <scope>NUCLEOTIDE SEQUENCE [LARGE SCALE GENOMIC DNA]</scope>
    <source>
        <strain evidence="1 2">GST4</strain>
    </source>
</reference>
<dbReference type="InterPro" id="IPR019712">
    <property type="entry name" value="YtpB-like"/>
</dbReference>
<sequence length="356" mass="40798">MIRPPETPFTLLRRSFRDVLPASARELKHWHDRAASIPDPELQRQALMSLTTKRFHADGGTVYATAADPKHLHTLVKLIVAFQTISDYLDNLCDRSTSLDPADFRQLHQAMLDAVTQNGDLHDYYAHRLEKNDGGYLQSLVTACRECIASLPQYPLVQDGVLQLVGLYCDLQVHKHVRVEEREPRLQNWFAGHSAVFSELTWYEFSAATGSTLGMFMLFLAASDETLTAVDVQRILHAYFPWIGGLHILLDYFIDQEEDLEGGDLNFVAYYESQEQAYARIRAFASRSLQAIDDMPSPRFHRLVLQGLVGMYFSDAKVLGDSPHREFVLELTESMGRIASLFHWVSRYYRKRYDSF</sequence>
<evidence type="ECO:0000313" key="2">
    <source>
        <dbReference type="Proteomes" id="UP000027931"/>
    </source>
</evidence>
<dbReference type="RefSeq" id="WP_038086621.1">
    <property type="nucleotide sequence ID" value="NZ_JMIR01000009.1"/>
</dbReference>
<evidence type="ECO:0008006" key="3">
    <source>
        <dbReference type="Google" id="ProtNLM"/>
    </source>
</evidence>
<dbReference type="Proteomes" id="UP000027931">
    <property type="component" value="Unassembled WGS sequence"/>
</dbReference>
<dbReference type="EMBL" id="JMIR01000009">
    <property type="protein sequence ID" value="KEO83717.1"/>
    <property type="molecule type" value="Genomic_DNA"/>
</dbReference>
<protein>
    <recommendedName>
        <fullName evidence="3">Tetraprenyl-beta-curcumene synthase</fullName>
    </recommendedName>
</protein>
<dbReference type="AlphaFoldDB" id="A0A074MCW1"/>